<evidence type="ECO:0000313" key="1">
    <source>
        <dbReference type="EMBL" id="ACR12472.1"/>
    </source>
</evidence>
<dbReference type="AlphaFoldDB" id="C5BHY3"/>
<sequence length="288" mass="32716">MLVLALSLPSHSATTLAQFWATPISPARASYETALVQAILEATKSQYGPYKLEVKYLTVSFDRGRRAVALSDGVNFFANPLQFSHLETDINLQLIAEPLMEGLLGYRRLIVRKEDLQAFTEISDFASFAKLRPGQVTDWADNAIYQENHLPLVEASSLENLFNMLERKRFDYLPLSIGEAPHLMKGLVEAEEKFAIVPNLVLFYPFPVMFQVSKQHPELVTRLTHGLEQVKASGEYQTLLKTHFAKELDFLAKGEYKLIHLSNKSVKQFDLNEPRLAKPTIFYRSPQL</sequence>
<name>C5BHY3_TERTT</name>
<dbReference type="EMBL" id="CP001614">
    <property type="protein sequence ID" value="ACR12472.1"/>
    <property type="molecule type" value="Genomic_DNA"/>
</dbReference>
<protein>
    <submittedName>
        <fullName evidence="1">Uncharacterized protein</fullName>
    </submittedName>
</protein>
<dbReference type="HOGENOM" id="CLU_066015_1_0_6"/>
<dbReference type="Proteomes" id="UP000009080">
    <property type="component" value="Chromosome"/>
</dbReference>
<dbReference type="Gene3D" id="3.40.190.10">
    <property type="entry name" value="Periplasmic binding protein-like II"/>
    <property type="match status" value="2"/>
</dbReference>
<dbReference type="SUPFAM" id="SSF53850">
    <property type="entry name" value="Periplasmic binding protein-like II"/>
    <property type="match status" value="1"/>
</dbReference>
<keyword evidence="2" id="KW-1185">Reference proteome</keyword>
<evidence type="ECO:0000313" key="2">
    <source>
        <dbReference type="Proteomes" id="UP000009080"/>
    </source>
</evidence>
<proteinExistence type="predicted"/>
<dbReference type="KEGG" id="ttu:TERTU_1873"/>
<reference evidence="1 2" key="1">
    <citation type="journal article" date="2009" name="PLoS ONE">
        <title>The complete genome of Teredinibacter turnerae T7901: an intracellular endosymbiont of marine wood-boring bivalves (shipworms).</title>
        <authorList>
            <person name="Yang J.C."/>
            <person name="Madupu R."/>
            <person name="Durkin A.S."/>
            <person name="Ekborg N.A."/>
            <person name="Pedamallu C.S."/>
            <person name="Hostetler J.B."/>
            <person name="Radune D."/>
            <person name="Toms B.S."/>
            <person name="Henrissat B."/>
            <person name="Coutinho P.M."/>
            <person name="Schwarz S."/>
            <person name="Field L."/>
            <person name="Trindade-Silva A.E."/>
            <person name="Soares C.A.G."/>
            <person name="Elshahawi S."/>
            <person name="Hanora A."/>
            <person name="Schmidt E.W."/>
            <person name="Haygood M.G."/>
            <person name="Posfai J."/>
            <person name="Benner J."/>
            <person name="Madinger C."/>
            <person name="Nove J."/>
            <person name="Anton B."/>
            <person name="Chaudhary K."/>
            <person name="Foster J."/>
            <person name="Holman A."/>
            <person name="Kumar S."/>
            <person name="Lessard P.A."/>
            <person name="Luyten Y.A."/>
            <person name="Slatko B."/>
            <person name="Wood N."/>
            <person name="Wu B."/>
            <person name="Teplitski M."/>
            <person name="Mougous J.D."/>
            <person name="Ward N."/>
            <person name="Eisen J.A."/>
            <person name="Badger J.H."/>
            <person name="Distel D.L."/>
        </authorList>
    </citation>
    <scope>NUCLEOTIDE SEQUENCE [LARGE SCALE GENOMIC DNA]</scope>
    <source>
        <strain evidence="2">ATCC 39867 / T7901</strain>
    </source>
</reference>
<gene>
    <name evidence="1" type="ordered locus">TERTU_1873</name>
</gene>
<dbReference type="STRING" id="377629.TERTU_1873"/>
<organism evidence="1 2">
    <name type="scientific">Teredinibacter turnerae (strain ATCC 39867 / T7901)</name>
    <dbReference type="NCBI Taxonomy" id="377629"/>
    <lineage>
        <taxon>Bacteria</taxon>
        <taxon>Pseudomonadati</taxon>
        <taxon>Pseudomonadota</taxon>
        <taxon>Gammaproteobacteria</taxon>
        <taxon>Cellvibrionales</taxon>
        <taxon>Cellvibrionaceae</taxon>
        <taxon>Teredinibacter</taxon>
    </lineage>
</organism>
<dbReference type="eggNOG" id="COG0834">
    <property type="taxonomic scope" value="Bacteria"/>
</dbReference>
<accession>C5BHY3</accession>